<evidence type="ECO:0000259" key="2">
    <source>
        <dbReference type="Pfam" id="PF01636"/>
    </source>
</evidence>
<dbReference type="EMBL" id="JAROYP010000009">
    <property type="protein sequence ID" value="MDH5162371.1"/>
    <property type="molecule type" value="Genomic_DNA"/>
</dbReference>
<accession>A0AAW6SU82</accession>
<dbReference type="SUPFAM" id="SSF56112">
    <property type="entry name" value="Protein kinase-like (PK-like)"/>
    <property type="match status" value="1"/>
</dbReference>
<dbReference type="PANTHER" id="PTHR21064:SF6">
    <property type="entry name" value="AMINOGLYCOSIDE PHOSPHOTRANSFERASE DOMAIN-CONTAINING PROTEIN"/>
    <property type="match status" value="1"/>
</dbReference>
<gene>
    <name evidence="3" type="ORF">P5X88_15655</name>
</gene>
<dbReference type="InterPro" id="IPR002575">
    <property type="entry name" value="Aminoglycoside_PTrfase"/>
</dbReference>
<organism evidence="3 4">
    <name type="scientific">Heyndrickxia oleronia</name>
    <dbReference type="NCBI Taxonomy" id="38875"/>
    <lineage>
        <taxon>Bacteria</taxon>
        <taxon>Bacillati</taxon>
        <taxon>Bacillota</taxon>
        <taxon>Bacilli</taxon>
        <taxon>Bacillales</taxon>
        <taxon>Bacillaceae</taxon>
        <taxon>Heyndrickxia</taxon>
    </lineage>
</organism>
<reference evidence="3" key="1">
    <citation type="submission" date="2023-03" db="EMBL/GenBank/DDBJ databases">
        <title>Bacterial isolates from washroom surfaces on a university campus.</title>
        <authorList>
            <person name="Holman D.B."/>
            <person name="Gzyl K.E."/>
            <person name="Taheri A.E."/>
        </authorList>
    </citation>
    <scope>NUCLEOTIDE SEQUENCE</scope>
    <source>
        <strain evidence="3">RD03</strain>
    </source>
</reference>
<dbReference type="GO" id="GO:0019202">
    <property type="term" value="F:amino acid kinase activity"/>
    <property type="evidence" value="ECO:0007669"/>
    <property type="project" value="TreeGrafter"/>
</dbReference>
<dbReference type="Proteomes" id="UP001159179">
    <property type="component" value="Unassembled WGS sequence"/>
</dbReference>
<dbReference type="Gene3D" id="3.30.200.20">
    <property type="entry name" value="Phosphorylase Kinase, domain 1"/>
    <property type="match status" value="1"/>
</dbReference>
<protein>
    <submittedName>
        <fullName evidence="3">Phosphotransferase</fullName>
    </submittedName>
</protein>
<dbReference type="Pfam" id="PF01636">
    <property type="entry name" value="APH"/>
    <property type="match status" value="1"/>
</dbReference>
<sequence>MEEKTFEQIKEDIFNTLTMRYKLDILSDKKINKGYLNYKWKIYTDKGTFFVKQYNKKRYPDEMLEGLERSLRKHAYLYENGIPCPKLFIYENKYVQYSIGGERFVLMELKNGNMIEAGSATIDQMYSLGRNIGKMHKLLNTKRQIDLPLHWEIPSKEQMMDNWLKRWDEAIKLKDEMVLPILEKQRKIIEAMHIEHFSQCDKGWAHWDLFVDNLLFTSNQVAAILDFDRMNYVFPEFDLSRAILSCCLKDNYLQLDAISAYLEGYRDYCDISLQKLVRSIRLTWWKESGWIRAGRSSEKTLQRFCEENRWIGDNWNELEFLFSEINLLHH</sequence>
<evidence type="ECO:0000313" key="4">
    <source>
        <dbReference type="Proteomes" id="UP001159179"/>
    </source>
</evidence>
<feature type="domain" description="Aminoglycoside phosphotransferase" evidence="2">
    <location>
        <begin position="30"/>
        <end position="257"/>
    </location>
</feature>
<dbReference type="PANTHER" id="PTHR21064">
    <property type="entry name" value="AMINOGLYCOSIDE PHOSPHOTRANSFERASE DOMAIN-CONTAINING PROTEIN-RELATED"/>
    <property type="match status" value="1"/>
</dbReference>
<dbReference type="InterPro" id="IPR050249">
    <property type="entry name" value="Pseudomonas-type_ThrB"/>
</dbReference>
<dbReference type="RefSeq" id="WP_251336612.1">
    <property type="nucleotide sequence ID" value="NZ_JAMATW010000001.1"/>
</dbReference>
<dbReference type="Gene3D" id="3.90.1200.10">
    <property type="match status" value="1"/>
</dbReference>
<proteinExistence type="inferred from homology"/>
<comment type="caution">
    <text evidence="3">The sequence shown here is derived from an EMBL/GenBank/DDBJ whole genome shotgun (WGS) entry which is preliminary data.</text>
</comment>
<comment type="similarity">
    <text evidence="1">Belongs to the pseudomonas-type ThrB family.</text>
</comment>
<evidence type="ECO:0000256" key="1">
    <source>
        <dbReference type="ARBA" id="ARBA00038240"/>
    </source>
</evidence>
<evidence type="ECO:0000313" key="3">
    <source>
        <dbReference type="EMBL" id="MDH5162371.1"/>
    </source>
</evidence>
<dbReference type="AlphaFoldDB" id="A0AAW6SU82"/>
<name>A0AAW6SU82_9BACI</name>
<dbReference type="InterPro" id="IPR011009">
    <property type="entry name" value="Kinase-like_dom_sf"/>
</dbReference>